<feature type="region of interest" description="Disordered" evidence="1">
    <location>
        <begin position="1"/>
        <end position="23"/>
    </location>
</feature>
<dbReference type="Proteomes" id="UP000712281">
    <property type="component" value="Unassembled WGS sequence"/>
</dbReference>
<feature type="region of interest" description="Disordered" evidence="1">
    <location>
        <begin position="35"/>
        <end position="96"/>
    </location>
</feature>
<evidence type="ECO:0000256" key="1">
    <source>
        <dbReference type="SAM" id="MobiDB-lite"/>
    </source>
</evidence>
<organism evidence="2 3">
    <name type="scientific">Brassica cretica</name>
    <name type="common">Mustard</name>
    <dbReference type="NCBI Taxonomy" id="69181"/>
    <lineage>
        <taxon>Eukaryota</taxon>
        <taxon>Viridiplantae</taxon>
        <taxon>Streptophyta</taxon>
        <taxon>Embryophyta</taxon>
        <taxon>Tracheophyta</taxon>
        <taxon>Spermatophyta</taxon>
        <taxon>Magnoliopsida</taxon>
        <taxon>eudicotyledons</taxon>
        <taxon>Gunneridae</taxon>
        <taxon>Pentapetalae</taxon>
        <taxon>rosids</taxon>
        <taxon>malvids</taxon>
        <taxon>Brassicales</taxon>
        <taxon>Brassicaceae</taxon>
        <taxon>Brassiceae</taxon>
        <taxon>Brassica</taxon>
    </lineage>
</organism>
<proteinExistence type="predicted"/>
<reference evidence="2" key="1">
    <citation type="submission" date="2019-12" db="EMBL/GenBank/DDBJ databases">
        <title>Genome sequencing and annotation of Brassica cretica.</title>
        <authorList>
            <person name="Studholme D.J."/>
            <person name="Sarris P.F."/>
        </authorList>
    </citation>
    <scope>NUCLEOTIDE SEQUENCE</scope>
    <source>
        <strain evidence="2">PFS-001/15</strain>
        <tissue evidence="2">Leaf</tissue>
    </source>
</reference>
<sequence length="136" mass="16300">MKRSINQVMGSTSATSADANKPVFLSKAQREELALNRRHDQISDHRLLREQLDRSTHDSERSRGRDRDGDRDREPNRRIRDRKREEEEAKSREKARVDKLLDREKELDAIKEQYLGVKKPIYHSKYYIVKFSYTLW</sequence>
<protein>
    <submittedName>
        <fullName evidence="2">Uncharacterized protein</fullName>
    </submittedName>
</protein>
<gene>
    <name evidence="2" type="ORF">F2Q68_00001362</name>
</gene>
<accession>A0A8S9JN18</accession>
<comment type="caution">
    <text evidence="2">The sequence shown here is derived from an EMBL/GenBank/DDBJ whole genome shotgun (WGS) entry which is preliminary data.</text>
</comment>
<dbReference type="AlphaFoldDB" id="A0A8S9JN18"/>
<name>A0A8S9JN18_BRACR</name>
<feature type="compositionally biased region" description="Polar residues" evidence="1">
    <location>
        <begin position="1"/>
        <end position="18"/>
    </location>
</feature>
<evidence type="ECO:0000313" key="3">
    <source>
        <dbReference type="Proteomes" id="UP000712281"/>
    </source>
</evidence>
<dbReference type="EMBL" id="QGKW02001660">
    <property type="protein sequence ID" value="KAF2582873.1"/>
    <property type="molecule type" value="Genomic_DNA"/>
</dbReference>
<evidence type="ECO:0000313" key="2">
    <source>
        <dbReference type="EMBL" id="KAF2582873.1"/>
    </source>
</evidence>